<gene>
    <name evidence="2" type="ORF">K8V90_08675</name>
</gene>
<organism evidence="2 3">
    <name type="scientific">Romboutsia timonensis</name>
    <dbReference type="NCBI Taxonomy" id="1776391"/>
    <lineage>
        <taxon>Bacteria</taxon>
        <taxon>Bacillati</taxon>
        <taxon>Bacillota</taxon>
        <taxon>Clostridia</taxon>
        <taxon>Peptostreptococcales</taxon>
        <taxon>Peptostreptococcaceae</taxon>
        <taxon>Romboutsia</taxon>
    </lineage>
</organism>
<dbReference type="Gene3D" id="2.80.10.50">
    <property type="match status" value="1"/>
</dbReference>
<reference evidence="2" key="1">
    <citation type="journal article" date="2021" name="PeerJ">
        <title>Extensive microbial diversity within the chicken gut microbiome revealed by metagenomics and culture.</title>
        <authorList>
            <person name="Gilroy R."/>
            <person name="Ravi A."/>
            <person name="Getino M."/>
            <person name="Pursley I."/>
            <person name="Horton D.L."/>
            <person name="Alikhan N.F."/>
            <person name="Baker D."/>
            <person name="Gharbi K."/>
            <person name="Hall N."/>
            <person name="Watson M."/>
            <person name="Adriaenssens E.M."/>
            <person name="Foster-Nyarko E."/>
            <person name="Jarju S."/>
            <person name="Secka A."/>
            <person name="Antonio M."/>
            <person name="Oren A."/>
            <person name="Chaudhuri R.R."/>
            <person name="La Ragione R."/>
            <person name="Hildebrand F."/>
            <person name="Pallen M.J."/>
        </authorList>
    </citation>
    <scope>NUCLEOTIDE SEQUENCE</scope>
    <source>
        <strain evidence="2">1277</strain>
    </source>
</reference>
<dbReference type="Proteomes" id="UP000776700">
    <property type="component" value="Unassembled WGS sequence"/>
</dbReference>
<comment type="caution">
    <text evidence="2">The sequence shown here is derived from an EMBL/GenBank/DDBJ whole genome shotgun (WGS) entry which is preliminary data.</text>
</comment>
<reference evidence="2" key="2">
    <citation type="submission" date="2021-09" db="EMBL/GenBank/DDBJ databases">
        <authorList>
            <person name="Gilroy R."/>
        </authorList>
    </citation>
    <scope>NUCLEOTIDE SEQUENCE</scope>
    <source>
        <strain evidence="2">1277</strain>
    </source>
</reference>
<feature type="compositionally biased region" description="Pro residues" evidence="1">
    <location>
        <begin position="64"/>
        <end position="78"/>
    </location>
</feature>
<evidence type="ECO:0000313" key="2">
    <source>
        <dbReference type="EMBL" id="HJG97159.1"/>
    </source>
</evidence>
<dbReference type="SUPFAM" id="SSF50405">
    <property type="entry name" value="Actin-crosslinking proteins"/>
    <property type="match status" value="1"/>
</dbReference>
<evidence type="ECO:0008006" key="4">
    <source>
        <dbReference type="Google" id="ProtNLM"/>
    </source>
</evidence>
<sequence length="223" mass="25018">MKKYNRMPLIVTSTDYYSFTPQIPGKSKHSMNKNQGPNIEIPSQQIIQPQGPGPQIPNQEIPQPQGPGPVIIPNPQGPGPVIQPNPQGPGPVIYPSNQSNEKKLKVYIKSVYNQKRVISGYKGYLYAVGEDLGSKFELIIFKNNTAKIKVIDGEFIRIDEKGFLVADTNKENASIFTLININKSEYIIQALNKKFVRVRRRDNSLIANSIYSGESTIFKFIKI</sequence>
<evidence type="ECO:0000313" key="3">
    <source>
        <dbReference type="Proteomes" id="UP000776700"/>
    </source>
</evidence>
<feature type="region of interest" description="Disordered" evidence="1">
    <location>
        <begin position="44"/>
        <end position="78"/>
    </location>
</feature>
<dbReference type="InterPro" id="IPR008999">
    <property type="entry name" value="Actin-crosslinking"/>
</dbReference>
<proteinExistence type="predicted"/>
<evidence type="ECO:0000256" key="1">
    <source>
        <dbReference type="SAM" id="MobiDB-lite"/>
    </source>
</evidence>
<accession>A0A921N2E5</accession>
<dbReference type="AlphaFoldDB" id="A0A921N2E5"/>
<protein>
    <recommendedName>
        <fullName evidence="4">Fascin domain-containing protein</fullName>
    </recommendedName>
</protein>
<name>A0A921N2E5_9FIRM</name>
<dbReference type="EMBL" id="DYUB01000271">
    <property type="protein sequence ID" value="HJG97159.1"/>
    <property type="molecule type" value="Genomic_DNA"/>
</dbReference>
<dbReference type="CDD" id="cd00257">
    <property type="entry name" value="beta-trefoil_FSCN-like"/>
    <property type="match status" value="1"/>
</dbReference>